<name>A0A1M5GJX6_9SPHI</name>
<dbReference type="InterPro" id="IPR043519">
    <property type="entry name" value="NT_sf"/>
</dbReference>
<protein>
    <submittedName>
        <fullName evidence="1">GrpB domain, predicted nucleotidyltransferase, UPF0157 family</fullName>
    </submittedName>
</protein>
<proteinExistence type="predicted"/>
<dbReference type="STRING" id="288992.SAMN04488522_104244"/>
<reference evidence="2" key="1">
    <citation type="submission" date="2016-11" db="EMBL/GenBank/DDBJ databases">
        <authorList>
            <person name="Varghese N."/>
            <person name="Submissions S."/>
        </authorList>
    </citation>
    <scope>NUCLEOTIDE SEQUENCE [LARGE SCALE GENOMIC DNA]</scope>
    <source>
        <strain evidence="2">DSM 16990</strain>
    </source>
</reference>
<dbReference type="SUPFAM" id="SSF81301">
    <property type="entry name" value="Nucleotidyltransferase"/>
    <property type="match status" value="1"/>
</dbReference>
<sequence length="197" mass="23256">MKITFEKHNPLWEQAFGHIEKELVNVLGFLNPRIEHIGSTSVNGLSAKPILDIMIGLKRAADLDLCPPSLMEKDYVYYENYNLDMPYRRFFVKLKDSPQSLSLPVHIKPGDMIPKELHNHTLRLAHIHILPLNSEHWIRHIAFRDYLRTHPEVRAGYQQLKEELSLQEWKDGNEYNDAKDSFIKREEQKAVKWYNQL</sequence>
<dbReference type="EMBL" id="FQUQ01000004">
    <property type="protein sequence ID" value="SHG03812.1"/>
    <property type="molecule type" value="Genomic_DNA"/>
</dbReference>
<dbReference type="Pfam" id="PF04229">
    <property type="entry name" value="GrpB"/>
    <property type="match status" value="1"/>
</dbReference>
<gene>
    <name evidence="1" type="ORF">SAMN04488522_104244</name>
</gene>
<dbReference type="Gene3D" id="3.30.460.10">
    <property type="entry name" value="Beta Polymerase, domain 2"/>
    <property type="match status" value="1"/>
</dbReference>
<dbReference type="AlphaFoldDB" id="A0A1M5GJX6"/>
<accession>A0A1M5GJX6</accession>
<dbReference type="PANTHER" id="PTHR34822">
    <property type="entry name" value="GRPB DOMAIN PROTEIN (AFU_ORTHOLOGUE AFUA_1G01530)"/>
    <property type="match status" value="1"/>
</dbReference>
<evidence type="ECO:0000313" key="2">
    <source>
        <dbReference type="Proteomes" id="UP000184287"/>
    </source>
</evidence>
<evidence type="ECO:0000313" key="1">
    <source>
        <dbReference type="EMBL" id="SHG03812.1"/>
    </source>
</evidence>
<keyword evidence="2" id="KW-1185">Reference proteome</keyword>
<keyword evidence="1" id="KW-0808">Transferase</keyword>
<dbReference type="RefSeq" id="WP_073232966.1">
    <property type="nucleotide sequence ID" value="NZ_FQUQ01000004.1"/>
</dbReference>
<dbReference type="Proteomes" id="UP000184287">
    <property type="component" value="Unassembled WGS sequence"/>
</dbReference>
<dbReference type="InterPro" id="IPR007344">
    <property type="entry name" value="GrpB/CoaE"/>
</dbReference>
<organism evidence="1 2">
    <name type="scientific">Pedobacter caeni</name>
    <dbReference type="NCBI Taxonomy" id="288992"/>
    <lineage>
        <taxon>Bacteria</taxon>
        <taxon>Pseudomonadati</taxon>
        <taxon>Bacteroidota</taxon>
        <taxon>Sphingobacteriia</taxon>
        <taxon>Sphingobacteriales</taxon>
        <taxon>Sphingobacteriaceae</taxon>
        <taxon>Pedobacter</taxon>
    </lineage>
</organism>
<dbReference type="OrthoDB" id="9799092at2"/>
<dbReference type="PANTHER" id="PTHR34822:SF1">
    <property type="entry name" value="GRPB FAMILY PROTEIN"/>
    <property type="match status" value="1"/>
</dbReference>
<dbReference type="GO" id="GO:0016740">
    <property type="term" value="F:transferase activity"/>
    <property type="evidence" value="ECO:0007669"/>
    <property type="project" value="UniProtKB-KW"/>
</dbReference>